<feature type="binding site" evidence="8">
    <location>
        <position position="175"/>
    </location>
    <ligand>
        <name>3-phosphoshikimate</name>
        <dbReference type="ChEBI" id="CHEBI:145989"/>
    </ligand>
</feature>
<feature type="binding site" evidence="8">
    <location>
        <position position="129"/>
    </location>
    <ligand>
        <name>phosphoenolpyruvate</name>
        <dbReference type="ChEBI" id="CHEBI:58702"/>
    </ligand>
</feature>
<keyword evidence="14" id="KW-1185">Reference proteome</keyword>
<dbReference type="UniPathway" id="UPA00053">
    <property type="reaction ID" value="UER00089"/>
</dbReference>
<comment type="caution">
    <text evidence="11">The sequence shown here is derived from an EMBL/GenBank/DDBJ whole genome shotgun (WGS) entry which is preliminary data.</text>
</comment>
<keyword evidence="3 8" id="KW-0963">Cytoplasm</keyword>
<evidence type="ECO:0000256" key="1">
    <source>
        <dbReference type="ARBA" id="ARBA00004811"/>
    </source>
</evidence>
<dbReference type="PATRIC" id="fig|1653334.4.peg.1372"/>
<keyword evidence="5 8" id="KW-0808">Transferase</keyword>
<comment type="pathway">
    <text evidence="1 8">Metabolic intermediate biosynthesis; chorismate biosynthesis; chorismate from D-erythrose 4-phosphate and phosphoenolpyruvate: step 6/7.</text>
</comment>
<evidence type="ECO:0000313" key="13">
    <source>
        <dbReference type="Proteomes" id="UP000050497"/>
    </source>
</evidence>
<feature type="binding site" evidence="8">
    <location>
        <position position="403"/>
    </location>
    <ligand>
        <name>phosphoenolpyruvate</name>
        <dbReference type="ChEBI" id="CHEBI:58702"/>
    </ligand>
</feature>
<evidence type="ECO:0000256" key="8">
    <source>
        <dbReference type="HAMAP-Rule" id="MF_00210"/>
    </source>
</evidence>
<dbReference type="InterPro" id="IPR023193">
    <property type="entry name" value="EPSP_synthase_CS"/>
</dbReference>
<evidence type="ECO:0000313" key="14">
    <source>
        <dbReference type="Proteomes" id="UP000182800"/>
    </source>
</evidence>
<feature type="binding site" evidence="8">
    <location>
        <position position="177"/>
    </location>
    <ligand>
        <name>phosphoenolpyruvate</name>
        <dbReference type="ChEBI" id="CHEBI:58702"/>
    </ligand>
</feature>
<dbReference type="GO" id="GO:0003866">
    <property type="term" value="F:3-phosphoshikimate 1-carboxyvinyltransferase activity"/>
    <property type="evidence" value="ECO:0007669"/>
    <property type="project" value="UniProtKB-UniRule"/>
</dbReference>
<evidence type="ECO:0000256" key="2">
    <source>
        <dbReference type="ARBA" id="ARBA00009948"/>
    </source>
</evidence>
<comment type="caution">
    <text evidence="8">Lacks conserved residue(s) required for the propagation of feature annotation.</text>
</comment>
<dbReference type="GO" id="GO:0009073">
    <property type="term" value="P:aromatic amino acid family biosynthetic process"/>
    <property type="evidence" value="ECO:0007669"/>
    <property type="project" value="UniProtKB-KW"/>
</dbReference>
<dbReference type="GO" id="GO:0005737">
    <property type="term" value="C:cytoplasm"/>
    <property type="evidence" value="ECO:0007669"/>
    <property type="project" value="UniProtKB-SubCell"/>
</dbReference>
<dbReference type="GO" id="GO:0009423">
    <property type="term" value="P:chorismate biosynthetic process"/>
    <property type="evidence" value="ECO:0007669"/>
    <property type="project" value="UniProtKB-UniRule"/>
</dbReference>
<feature type="binding site" evidence="8">
    <location>
        <position position="28"/>
    </location>
    <ligand>
        <name>3-phosphoshikimate</name>
        <dbReference type="ChEBI" id="CHEBI:145989"/>
    </ligand>
</feature>
<dbReference type="AlphaFoldDB" id="A0A0P7XNB1"/>
<dbReference type="EMBL" id="FMBM01000002">
    <property type="protein sequence ID" value="SCC80731.1"/>
    <property type="molecule type" value="Genomic_DNA"/>
</dbReference>
<feature type="binding site" evidence="8">
    <location>
        <position position="355"/>
    </location>
    <ligand>
        <name>3-phosphoshikimate</name>
        <dbReference type="ChEBI" id="CHEBI:145989"/>
    </ligand>
</feature>
<comment type="function">
    <text evidence="8">Catalyzes the transfer of the enolpyruvyl moiety of phosphoenolpyruvate (PEP) to the 5-hydroxyl of shikimate-3-phosphate (S3P) to produce enolpyruvyl shikimate-3-phosphate and inorganic phosphate.</text>
</comment>
<evidence type="ECO:0000256" key="4">
    <source>
        <dbReference type="ARBA" id="ARBA00022605"/>
    </source>
</evidence>
<dbReference type="HAMAP" id="MF_00210">
    <property type="entry name" value="EPSP_synth"/>
    <property type="match status" value="1"/>
</dbReference>
<feature type="binding site" evidence="8">
    <location>
        <position position="177"/>
    </location>
    <ligand>
        <name>3-phosphoshikimate</name>
        <dbReference type="ChEBI" id="CHEBI:145989"/>
    </ligand>
</feature>
<dbReference type="STRING" id="1653334.GA0071312_1664"/>
<dbReference type="InterPro" id="IPR001986">
    <property type="entry name" value="Enolpyruvate_Tfrase_dom"/>
</dbReference>
<feature type="binding site" evidence="8">
    <location>
        <position position="328"/>
    </location>
    <ligand>
        <name>3-phosphoshikimate</name>
        <dbReference type="ChEBI" id="CHEBI:145989"/>
    </ligand>
</feature>
<dbReference type="NCBIfam" id="TIGR01356">
    <property type="entry name" value="aroA"/>
    <property type="match status" value="1"/>
</dbReference>
<dbReference type="EMBL" id="LJSX01000040">
    <property type="protein sequence ID" value="KPQ08873.1"/>
    <property type="molecule type" value="Genomic_DNA"/>
</dbReference>
<feature type="active site" description="Proton acceptor" evidence="8">
    <location>
        <position position="328"/>
    </location>
</feature>
<feature type="binding site" evidence="8">
    <location>
        <position position="33"/>
    </location>
    <ligand>
        <name>3-phosphoshikimate</name>
        <dbReference type="ChEBI" id="CHEBI:145989"/>
    </ligand>
</feature>
<evidence type="ECO:0000256" key="9">
    <source>
        <dbReference type="SAM" id="MobiDB-lite"/>
    </source>
</evidence>
<comment type="similarity">
    <text evidence="2 8">Belongs to the EPSP synthase family.</text>
</comment>
<dbReference type="InterPro" id="IPR006264">
    <property type="entry name" value="EPSP_synthase"/>
</dbReference>
<evidence type="ECO:0000313" key="11">
    <source>
        <dbReference type="EMBL" id="KPQ08873.1"/>
    </source>
</evidence>
<protein>
    <recommendedName>
        <fullName evidence="8">3-phosphoshikimate 1-carboxyvinyltransferase</fullName>
        <ecNumber evidence="8">2.5.1.19</ecNumber>
    </recommendedName>
    <alternativeName>
        <fullName evidence="8">5-enolpyruvylshikimate-3-phosphate synthase</fullName>
        <shortName evidence="8">EPSP synthase</shortName>
        <shortName evidence="8">EPSPS</shortName>
    </alternativeName>
</protein>
<keyword evidence="4 8" id="KW-0028">Amino-acid biosynthesis</keyword>
<reference evidence="12 14" key="2">
    <citation type="submission" date="2016-08" db="EMBL/GenBank/DDBJ databases">
        <authorList>
            <person name="Varghese N."/>
            <person name="Submissions Spin"/>
        </authorList>
    </citation>
    <scope>NUCLEOTIDE SEQUENCE [LARGE SCALE GENOMIC DNA]</scope>
    <source>
        <strain evidence="12 14">HL-109</strain>
    </source>
</reference>
<dbReference type="EC" id="2.5.1.19" evidence="8"/>
<dbReference type="CDD" id="cd01556">
    <property type="entry name" value="EPSP_synthase"/>
    <property type="match status" value="1"/>
</dbReference>
<dbReference type="PIRSF" id="PIRSF000505">
    <property type="entry name" value="EPSPS"/>
    <property type="match status" value="1"/>
</dbReference>
<evidence type="ECO:0000259" key="10">
    <source>
        <dbReference type="Pfam" id="PF00275"/>
    </source>
</evidence>
<feature type="binding site" evidence="8">
    <location>
        <position position="359"/>
    </location>
    <ligand>
        <name>phosphoenolpyruvate</name>
        <dbReference type="ChEBI" id="CHEBI:58702"/>
    </ligand>
</feature>
<keyword evidence="6 8" id="KW-0057">Aromatic amino acid biosynthesis</keyword>
<feature type="domain" description="Enolpyruvate transferase" evidence="10">
    <location>
        <begin position="14"/>
        <end position="437"/>
    </location>
</feature>
<dbReference type="PANTHER" id="PTHR21090">
    <property type="entry name" value="AROM/DEHYDROQUINATE SYNTHASE"/>
    <property type="match status" value="1"/>
</dbReference>
<dbReference type="PROSITE" id="PS00104">
    <property type="entry name" value="EPSP_SYNTHASE_1"/>
    <property type="match status" value="1"/>
</dbReference>
<comment type="subcellular location">
    <subcellularLocation>
        <location evidence="8">Cytoplasm</location>
    </subcellularLocation>
</comment>
<feature type="binding site" evidence="8">
    <location>
        <position position="101"/>
    </location>
    <ligand>
        <name>phosphoenolpyruvate</name>
        <dbReference type="ChEBI" id="CHEBI:58702"/>
    </ligand>
</feature>
<feature type="region of interest" description="Disordered" evidence="9">
    <location>
        <begin position="1"/>
        <end position="23"/>
    </location>
</feature>
<dbReference type="PROSITE" id="PS00885">
    <property type="entry name" value="EPSP_SYNTHASE_2"/>
    <property type="match status" value="1"/>
</dbReference>
<organism evidence="11 13">
    <name type="scientific">Saliniramus fredricksonii</name>
    <dbReference type="NCBI Taxonomy" id="1653334"/>
    <lineage>
        <taxon>Bacteria</taxon>
        <taxon>Pseudomonadati</taxon>
        <taxon>Pseudomonadota</taxon>
        <taxon>Alphaproteobacteria</taxon>
        <taxon>Hyphomicrobiales</taxon>
        <taxon>Salinarimonadaceae</taxon>
        <taxon>Saliniramus</taxon>
    </lineage>
</organism>
<accession>A0A0P7XNB1</accession>
<dbReference type="Gene3D" id="3.65.10.10">
    <property type="entry name" value="Enolpyruvate transferase domain"/>
    <property type="match status" value="2"/>
</dbReference>
<dbReference type="Proteomes" id="UP000182800">
    <property type="component" value="Unassembled WGS sequence"/>
</dbReference>
<dbReference type="PANTHER" id="PTHR21090:SF5">
    <property type="entry name" value="PENTAFUNCTIONAL AROM POLYPEPTIDE"/>
    <property type="match status" value="1"/>
</dbReference>
<evidence type="ECO:0000313" key="12">
    <source>
        <dbReference type="EMBL" id="SCC80731.1"/>
    </source>
</evidence>
<feature type="binding site" evidence="8">
    <location>
        <position position="29"/>
    </location>
    <ligand>
        <name>3-phosphoshikimate</name>
        <dbReference type="ChEBI" id="CHEBI:145989"/>
    </ligand>
</feature>
<dbReference type="RefSeq" id="WP_074444581.1">
    <property type="nucleotide sequence ID" value="NZ_FMBM01000002.1"/>
</dbReference>
<proteinExistence type="inferred from homology"/>
<evidence type="ECO:0000256" key="6">
    <source>
        <dbReference type="ARBA" id="ARBA00023141"/>
    </source>
</evidence>
<reference evidence="11 13" key="1">
    <citation type="submission" date="2015-09" db="EMBL/GenBank/DDBJ databases">
        <title>Identification and resolution of microdiversity through metagenomic sequencing of parallel consortia.</title>
        <authorList>
            <person name="Nelson W.C."/>
            <person name="Romine M.F."/>
            <person name="Lindemann S.R."/>
        </authorList>
    </citation>
    <scope>NUCLEOTIDE SEQUENCE [LARGE SCALE GENOMIC DNA]</scope>
    <source>
        <strain evidence="11">HL-109</strain>
    </source>
</reference>
<evidence type="ECO:0000256" key="7">
    <source>
        <dbReference type="ARBA" id="ARBA00044633"/>
    </source>
</evidence>
<comment type="catalytic activity">
    <reaction evidence="7">
        <text>3-phosphoshikimate + phosphoenolpyruvate = 5-O-(1-carboxyvinyl)-3-phosphoshikimate + phosphate</text>
        <dbReference type="Rhea" id="RHEA:21256"/>
        <dbReference type="ChEBI" id="CHEBI:43474"/>
        <dbReference type="ChEBI" id="CHEBI:57701"/>
        <dbReference type="ChEBI" id="CHEBI:58702"/>
        <dbReference type="ChEBI" id="CHEBI:145989"/>
        <dbReference type="EC" id="2.5.1.19"/>
    </reaction>
    <physiologicalReaction direction="left-to-right" evidence="7">
        <dbReference type="Rhea" id="RHEA:21257"/>
    </physiologicalReaction>
</comment>
<dbReference type="SUPFAM" id="SSF55205">
    <property type="entry name" value="EPT/RTPC-like"/>
    <property type="match status" value="1"/>
</dbReference>
<sequence length="448" mass="46691">MSHADSPVPVKARSGNTLTGRMCPPGDKSISHRALILGLLAIGETKVRGLLEGDDVLRTAAACRALGAQVTREADGAWRIAGAGIGGLHQPEQVLDFGNAGTGSRLMMGVAGSHPVTVTFDGDASLRKRPMGRILDPLTRMGVTVVDQAEGGRVPLTLKGPRETIPIRYETPVPSAQIKSAVLLAGLNAPGTVTVVENQASRDHTERMLRLFGAQVSVEPHGEAGRLITLAGQPELRGVELTVPADPSSAAFPIVAALITPGSDIVVESVMTNPLRTGLITTLMEMGADITLTNERENGGEVVADLRVRHSALRSVEVPPERAPAMIDEYPVLAVAAAFAEGETQMRGLHELRVKESDRLQAVSDGLAAAGVAHRIEGDDLIVCGDGSAPPGGGTAQTHLDHRIAMSFLVLGLAAPGGMAVDDGAMIATSFPDFVPAMRRLGAEILEG</sequence>
<gene>
    <name evidence="8 11" type="primary">aroA</name>
    <name evidence="12" type="ORF">GA0071312_1664</name>
    <name evidence="11" type="ORF">HLUCCO17_17035</name>
</gene>
<evidence type="ECO:0000256" key="5">
    <source>
        <dbReference type="ARBA" id="ARBA00022679"/>
    </source>
</evidence>
<dbReference type="GO" id="GO:0008652">
    <property type="term" value="P:amino acid biosynthetic process"/>
    <property type="evidence" value="ECO:0007669"/>
    <property type="project" value="UniProtKB-KW"/>
</dbReference>
<evidence type="ECO:0000256" key="3">
    <source>
        <dbReference type="ARBA" id="ARBA00022490"/>
    </source>
</evidence>
<dbReference type="InterPro" id="IPR013792">
    <property type="entry name" value="RNA3'P_cycl/enolpyr_Trfase_a/b"/>
</dbReference>
<feature type="binding site" evidence="8">
    <location>
        <position position="28"/>
    </location>
    <ligand>
        <name>phosphoenolpyruvate</name>
        <dbReference type="ChEBI" id="CHEBI:58702"/>
    </ligand>
</feature>
<dbReference type="Pfam" id="PF00275">
    <property type="entry name" value="EPSP_synthase"/>
    <property type="match status" value="1"/>
</dbReference>
<comment type="subunit">
    <text evidence="8">Monomer.</text>
</comment>
<dbReference type="InterPro" id="IPR036968">
    <property type="entry name" value="Enolpyruvate_Tfrase_sf"/>
</dbReference>
<dbReference type="Proteomes" id="UP000050497">
    <property type="component" value="Unassembled WGS sequence"/>
</dbReference>
<name>A0A0P7XNB1_9HYPH</name>
<dbReference type="FunFam" id="3.65.10.10:FF:000005">
    <property type="entry name" value="3-phosphoshikimate 1-carboxyvinyltransferase"/>
    <property type="match status" value="1"/>
</dbReference>